<dbReference type="OrthoDB" id="9785326at2"/>
<feature type="signal peptide" evidence="4">
    <location>
        <begin position="1"/>
        <end position="22"/>
    </location>
</feature>
<evidence type="ECO:0000256" key="2">
    <source>
        <dbReference type="ARBA" id="ARBA00022729"/>
    </source>
</evidence>
<keyword evidence="2 4" id="KW-0732">Signal</keyword>
<feature type="compositionally biased region" description="Low complexity" evidence="3">
    <location>
        <begin position="27"/>
        <end position="40"/>
    </location>
</feature>
<evidence type="ECO:0000256" key="3">
    <source>
        <dbReference type="SAM" id="MobiDB-lite"/>
    </source>
</evidence>
<name>A0A2N0H6S3_9SPHN</name>
<dbReference type="PANTHER" id="PTHR30035:SF3">
    <property type="entry name" value="INTERMEMBRANE PHOSPHOLIPID TRANSPORT SYSTEM LIPOPROTEIN MLAA"/>
    <property type="match status" value="1"/>
</dbReference>
<keyword evidence="5" id="KW-0449">Lipoprotein</keyword>
<dbReference type="EMBL" id="PHUF01000004">
    <property type="protein sequence ID" value="PKB14627.1"/>
    <property type="molecule type" value="Genomic_DNA"/>
</dbReference>
<comment type="caution">
    <text evidence="5">The sequence shown here is derived from an EMBL/GenBank/DDBJ whole genome shotgun (WGS) entry which is preliminary data.</text>
</comment>
<keyword evidence="6" id="KW-1185">Reference proteome</keyword>
<dbReference type="RefSeq" id="WP_100867441.1">
    <property type="nucleotide sequence ID" value="NZ_PHUF01000004.1"/>
</dbReference>
<dbReference type="Pfam" id="PF04333">
    <property type="entry name" value="MlaA"/>
    <property type="match status" value="1"/>
</dbReference>
<gene>
    <name evidence="5" type="ORF">B0I00_2225</name>
</gene>
<evidence type="ECO:0000256" key="4">
    <source>
        <dbReference type="SAM" id="SignalP"/>
    </source>
</evidence>
<feature type="compositionally biased region" description="Pro residues" evidence="3">
    <location>
        <begin position="47"/>
        <end position="64"/>
    </location>
</feature>
<protein>
    <submittedName>
        <fullName evidence="5">Phospholipid-binding lipoprotein MlaA</fullName>
    </submittedName>
</protein>
<organism evidence="5 6">
    <name type="scientific">Novosphingobium kunmingense</name>
    <dbReference type="NCBI Taxonomy" id="1211806"/>
    <lineage>
        <taxon>Bacteria</taxon>
        <taxon>Pseudomonadati</taxon>
        <taxon>Pseudomonadota</taxon>
        <taxon>Alphaproteobacteria</taxon>
        <taxon>Sphingomonadales</taxon>
        <taxon>Sphingomonadaceae</taxon>
        <taxon>Novosphingobium</taxon>
    </lineage>
</organism>
<dbReference type="PANTHER" id="PTHR30035">
    <property type="entry name" value="LIPOPROTEIN VACJ-RELATED"/>
    <property type="match status" value="1"/>
</dbReference>
<dbReference type="PRINTS" id="PR01805">
    <property type="entry name" value="VACJLIPOPROT"/>
</dbReference>
<evidence type="ECO:0000256" key="1">
    <source>
        <dbReference type="ARBA" id="ARBA00010634"/>
    </source>
</evidence>
<dbReference type="InterPro" id="IPR007428">
    <property type="entry name" value="MlaA"/>
</dbReference>
<reference evidence="5 6" key="1">
    <citation type="submission" date="2017-11" db="EMBL/GenBank/DDBJ databases">
        <title>Genomic Encyclopedia of Type Strains, Phase III (KMG-III): the genomes of soil and plant-associated and newly described type strains.</title>
        <authorList>
            <person name="Whitman W."/>
        </authorList>
    </citation>
    <scope>NUCLEOTIDE SEQUENCE [LARGE SCALE GENOMIC DNA]</scope>
    <source>
        <strain evidence="5 6">CGMCC 1.12274</strain>
    </source>
</reference>
<sequence>MTLPAAVTLLASLAGNPDAALAVQTDPTTPAATAEATTPAGQADPVKAPPVDPTAPVLPPPGTPMEPAVPNEIVVTGRGKPPKSDPLQAVNAQTFEVMSAVDGAIVAPIAYGYRSVIPEPVKDGLHNMLINLTEPIVFVNDILQLKIGRAMKTLARFVINSTVGVLGLFDVAKKKPFKIDYHVNGFAYTLGYWGIKPGPFLFLPLIGPTTVRDVIGRVLDLSLLPGVVGKPFSDPKYALASGALKSIDERLERDDMLMVIKEDCPDSYAAERAWYLAKRQAVIDQLRNRPVDVKAQMPVCLVDGLKKRAADRAKLLPAGAAQPDLEADLTPRS</sequence>
<feature type="region of interest" description="Disordered" evidence="3">
    <location>
        <begin position="27"/>
        <end position="65"/>
    </location>
</feature>
<evidence type="ECO:0000313" key="6">
    <source>
        <dbReference type="Proteomes" id="UP000232587"/>
    </source>
</evidence>
<accession>A0A2N0H6S3</accession>
<dbReference type="GO" id="GO:0016020">
    <property type="term" value="C:membrane"/>
    <property type="evidence" value="ECO:0007669"/>
    <property type="project" value="InterPro"/>
</dbReference>
<dbReference type="Proteomes" id="UP000232587">
    <property type="component" value="Unassembled WGS sequence"/>
</dbReference>
<comment type="similarity">
    <text evidence="1">Belongs to the MlaA family.</text>
</comment>
<evidence type="ECO:0000313" key="5">
    <source>
        <dbReference type="EMBL" id="PKB14627.1"/>
    </source>
</evidence>
<dbReference type="AlphaFoldDB" id="A0A2N0H6S3"/>
<feature type="chain" id="PRO_5014638057" evidence="4">
    <location>
        <begin position="23"/>
        <end position="333"/>
    </location>
</feature>
<dbReference type="GO" id="GO:0120010">
    <property type="term" value="P:intermembrane phospholipid transfer"/>
    <property type="evidence" value="ECO:0007669"/>
    <property type="project" value="TreeGrafter"/>
</dbReference>
<proteinExistence type="inferred from homology"/>